<organism evidence="1 2">
    <name type="scientific">Actinocatenispora comari</name>
    <dbReference type="NCBI Taxonomy" id="2807577"/>
    <lineage>
        <taxon>Bacteria</taxon>
        <taxon>Bacillati</taxon>
        <taxon>Actinomycetota</taxon>
        <taxon>Actinomycetes</taxon>
        <taxon>Micromonosporales</taxon>
        <taxon>Micromonosporaceae</taxon>
        <taxon>Actinocatenispora</taxon>
    </lineage>
</organism>
<dbReference type="Pfam" id="PF19730">
    <property type="entry name" value="DUF6221"/>
    <property type="match status" value="1"/>
</dbReference>
<dbReference type="EMBL" id="BOPO01000108">
    <property type="protein sequence ID" value="GIL29842.1"/>
    <property type="molecule type" value="Genomic_DNA"/>
</dbReference>
<gene>
    <name evidence="1" type="ORF">NUM_50960</name>
</gene>
<protein>
    <submittedName>
        <fullName evidence="1">Uncharacterized protein</fullName>
    </submittedName>
</protein>
<keyword evidence="2" id="KW-1185">Reference proteome</keyword>
<sequence length="113" mass="12527">MYDLIQFLRARFDEDEQLARRALTGPWETVAMGGIVGVYAVDAHEMVSLADSTDDLAAAPNADHIVRHAPDRVLAELAIKRQLLDTAPGVVAPLLARAYHHHPDFPAHWLPQE</sequence>
<dbReference type="Proteomes" id="UP000614996">
    <property type="component" value="Unassembled WGS sequence"/>
</dbReference>
<name>A0A8J4EM04_9ACTN</name>
<accession>A0A8J4EM04</accession>
<dbReference type="InterPro" id="IPR046193">
    <property type="entry name" value="DUF6221"/>
</dbReference>
<proteinExistence type="predicted"/>
<comment type="caution">
    <text evidence="1">The sequence shown here is derived from an EMBL/GenBank/DDBJ whole genome shotgun (WGS) entry which is preliminary data.</text>
</comment>
<dbReference type="RefSeq" id="WP_207127501.1">
    <property type="nucleotide sequence ID" value="NZ_BOPO01000108.1"/>
</dbReference>
<evidence type="ECO:0000313" key="1">
    <source>
        <dbReference type="EMBL" id="GIL29842.1"/>
    </source>
</evidence>
<dbReference type="AlphaFoldDB" id="A0A8J4EM04"/>
<reference evidence="2" key="1">
    <citation type="journal article" date="2021" name="Int. J. Syst. Evol. Microbiol.">
        <title>Actinocatenispora comari sp. nov., an endophytic actinomycete isolated from aerial parts of Comarum salesowianum.</title>
        <authorList>
            <person name="Oyunbileg N."/>
            <person name="Iizaka Y."/>
            <person name="Hamada M."/>
            <person name="Davaapurev B.O."/>
            <person name="Fukumoto A."/>
            <person name="Tsetseg B."/>
            <person name="Kato F."/>
            <person name="Tamura T."/>
            <person name="Batkhuu J."/>
            <person name="Anzai Y."/>
        </authorList>
    </citation>
    <scope>NUCLEOTIDE SEQUENCE [LARGE SCALE GENOMIC DNA]</scope>
    <source>
        <strain evidence="2">NUM-2625</strain>
    </source>
</reference>
<evidence type="ECO:0000313" key="2">
    <source>
        <dbReference type="Proteomes" id="UP000614996"/>
    </source>
</evidence>